<dbReference type="RefSeq" id="WP_015884648.1">
    <property type="nucleotide sequence ID" value="NC_012669.1"/>
</dbReference>
<evidence type="ECO:0000259" key="1">
    <source>
        <dbReference type="PROSITE" id="PS50943"/>
    </source>
</evidence>
<dbReference type="InterPro" id="IPR041413">
    <property type="entry name" value="MLTR_LBD"/>
</dbReference>
<evidence type="ECO:0000313" key="2">
    <source>
        <dbReference type="EMBL" id="ACQ82411.1"/>
    </source>
</evidence>
<dbReference type="HOGENOM" id="CLU_057862_1_1_11"/>
<dbReference type="InterPro" id="IPR010982">
    <property type="entry name" value="Lambda_DNA-bd_dom_sf"/>
</dbReference>
<dbReference type="AlphaFoldDB" id="C5C653"/>
<dbReference type="EMBL" id="CP001618">
    <property type="protein sequence ID" value="ACQ82411.1"/>
    <property type="molecule type" value="Genomic_DNA"/>
</dbReference>
<dbReference type="InterPro" id="IPR001387">
    <property type="entry name" value="Cro/C1-type_HTH"/>
</dbReference>
<dbReference type="PANTHER" id="PTHR35010">
    <property type="entry name" value="BLL4672 PROTEIN-RELATED"/>
    <property type="match status" value="1"/>
</dbReference>
<dbReference type="OrthoDB" id="3518652at2"/>
<reference evidence="2 3" key="1">
    <citation type="journal article" date="2009" name="Stand. Genomic Sci.">
        <title>Complete genome sequence of Beutenbergia cavernae type strain (HKI 0122).</title>
        <authorList>
            <person name="Land M."/>
            <person name="Pukall R."/>
            <person name="Abt B."/>
            <person name="Goker M."/>
            <person name="Rohde M."/>
            <person name="Glavina Del Rio T."/>
            <person name="Tice H."/>
            <person name="Copeland A."/>
            <person name="Cheng J.F."/>
            <person name="Lucas S."/>
            <person name="Chen F."/>
            <person name="Nolan M."/>
            <person name="Bruce D."/>
            <person name="Goodwin L."/>
            <person name="Pitluck S."/>
            <person name="Ivanova N."/>
            <person name="Mavromatis K."/>
            <person name="Ovchinnikova G."/>
            <person name="Pati A."/>
            <person name="Chen A."/>
            <person name="Palaniappan K."/>
            <person name="Hauser L."/>
            <person name="Chang Y.J."/>
            <person name="Jefferies C.C."/>
            <person name="Saunders E."/>
            <person name="Brettin T."/>
            <person name="Detter J.C."/>
            <person name="Han C."/>
            <person name="Chain P."/>
            <person name="Bristow J."/>
            <person name="Eisen J.A."/>
            <person name="Markowitz V."/>
            <person name="Hugenholtz P."/>
            <person name="Kyrpides N.C."/>
            <person name="Klenk H.P."/>
            <person name="Lapidus A."/>
        </authorList>
    </citation>
    <scope>NUCLEOTIDE SEQUENCE [LARGE SCALE GENOMIC DNA]</scope>
    <source>
        <strain evidence="3">ATCC BAA-8 / DSM 12333 / NBRC 16432</strain>
    </source>
</reference>
<dbReference type="Proteomes" id="UP000007962">
    <property type="component" value="Chromosome"/>
</dbReference>
<protein>
    <submittedName>
        <fullName evidence="2">Transcriptional regulator, XRE family</fullName>
    </submittedName>
</protein>
<dbReference type="KEGG" id="bcv:Bcav_4173"/>
<feature type="domain" description="HTH cro/C1-type" evidence="1">
    <location>
        <begin position="29"/>
        <end position="82"/>
    </location>
</feature>
<proteinExistence type="predicted"/>
<accession>C5C653</accession>
<sequence length="280" mass="31299">MIDRAGLAEFLRGRRGVLQPEDVGLPRGQRRRTRGLRREEVALLCHMSTDYYSRLERERGPQPSEQMIASIAQGLHLSRDEHDHLFRLAGHQAPARNSGSHHVSPGMLRIFDRLADTPAEIVTELGETLRQTPLGVALVGDLTRFTGPARSIGYRWFTDPTVRDLYPAEDHAFYTRMYASGLRGVLALRGPDSRAAHLAELLTAQSEEFRIVWKKHEVGITPNEVKRFQHPTVGLLEVSCQILHDPEQSHSLLVYTATPGSESYEKLQLLSVVGATPSSA</sequence>
<dbReference type="SUPFAM" id="SSF47413">
    <property type="entry name" value="lambda repressor-like DNA-binding domains"/>
    <property type="match status" value="1"/>
</dbReference>
<dbReference type="PANTHER" id="PTHR35010:SF2">
    <property type="entry name" value="BLL4672 PROTEIN"/>
    <property type="match status" value="1"/>
</dbReference>
<dbReference type="Gene3D" id="1.10.260.40">
    <property type="entry name" value="lambda repressor-like DNA-binding domains"/>
    <property type="match status" value="1"/>
</dbReference>
<dbReference type="GO" id="GO:0003677">
    <property type="term" value="F:DNA binding"/>
    <property type="evidence" value="ECO:0007669"/>
    <property type="project" value="InterPro"/>
</dbReference>
<dbReference type="Pfam" id="PF13560">
    <property type="entry name" value="HTH_31"/>
    <property type="match status" value="1"/>
</dbReference>
<dbReference type="eggNOG" id="COG1396">
    <property type="taxonomic scope" value="Bacteria"/>
</dbReference>
<gene>
    <name evidence="2" type="ordered locus">Bcav_4173</name>
</gene>
<evidence type="ECO:0000313" key="3">
    <source>
        <dbReference type="Proteomes" id="UP000007962"/>
    </source>
</evidence>
<name>C5C653_BEUC1</name>
<dbReference type="PROSITE" id="PS50943">
    <property type="entry name" value="HTH_CROC1"/>
    <property type="match status" value="1"/>
</dbReference>
<dbReference type="Pfam" id="PF17765">
    <property type="entry name" value="MLTR_LBD"/>
    <property type="match status" value="1"/>
</dbReference>
<keyword evidence="3" id="KW-1185">Reference proteome</keyword>
<dbReference type="SMART" id="SM00530">
    <property type="entry name" value="HTH_XRE"/>
    <property type="match status" value="1"/>
</dbReference>
<dbReference type="Gene3D" id="3.30.450.180">
    <property type="match status" value="1"/>
</dbReference>
<dbReference type="CDD" id="cd00093">
    <property type="entry name" value="HTH_XRE"/>
    <property type="match status" value="1"/>
</dbReference>
<organism evidence="2 3">
    <name type="scientific">Beutenbergia cavernae (strain ATCC BAA-8 / DSM 12333 / CCUG 43141 / JCM 11478 / NBRC 16432 / NCIMB 13614 / HKI 0122)</name>
    <dbReference type="NCBI Taxonomy" id="471853"/>
    <lineage>
        <taxon>Bacteria</taxon>
        <taxon>Bacillati</taxon>
        <taxon>Actinomycetota</taxon>
        <taxon>Actinomycetes</taxon>
        <taxon>Micrococcales</taxon>
        <taxon>Beutenbergiaceae</taxon>
        <taxon>Beutenbergia</taxon>
    </lineage>
</organism>
<dbReference type="STRING" id="471853.Bcav_4173"/>